<dbReference type="Pfam" id="PF13560">
    <property type="entry name" value="HTH_31"/>
    <property type="match status" value="1"/>
</dbReference>
<accession>A0ABS1YG91</accession>
<evidence type="ECO:0000313" key="2">
    <source>
        <dbReference type="EMBL" id="MBM0276387.1"/>
    </source>
</evidence>
<dbReference type="RefSeq" id="WP_203148863.1">
    <property type="nucleotide sequence ID" value="NZ_JAEVHL010000054.1"/>
</dbReference>
<keyword evidence="3" id="KW-1185">Reference proteome</keyword>
<dbReference type="PROSITE" id="PS50943">
    <property type="entry name" value="HTH_CROC1"/>
    <property type="match status" value="1"/>
</dbReference>
<dbReference type="CDD" id="cd00093">
    <property type="entry name" value="HTH_XRE"/>
    <property type="match status" value="1"/>
</dbReference>
<dbReference type="Proteomes" id="UP000622245">
    <property type="component" value="Unassembled WGS sequence"/>
</dbReference>
<dbReference type="SMART" id="SM00530">
    <property type="entry name" value="HTH_XRE"/>
    <property type="match status" value="1"/>
</dbReference>
<gene>
    <name evidence="2" type="ORF">JM949_13595</name>
</gene>
<reference evidence="2 3" key="1">
    <citation type="submission" date="2021-01" db="EMBL/GenBank/DDBJ databases">
        <title>Draft genome sequence of Micromonospora sp. strain STR1s_6.</title>
        <authorList>
            <person name="Karlyshev A."/>
            <person name="Jawad R."/>
        </authorList>
    </citation>
    <scope>NUCLEOTIDE SEQUENCE [LARGE SCALE GENOMIC DNA]</scope>
    <source>
        <strain evidence="2 3">STR1S-6</strain>
    </source>
</reference>
<comment type="caution">
    <text evidence="2">The sequence shown here is derived from an EMBL/GenBank/DDBJ whole genome shotgun (WGS) entry which is preliminary data.</text>
</comment>
<dbReference type="SUPFAM" id="SSF47413">
    <property type="entry name" value="lambda repressor-like DNA-binding domains"/>
    <property type="match status" value="1"/>
</dbReference>
<dbReference type="EMBL" id="JAEVHL010000054">
    <property type="protein sequence ID" value="MBM0276387.1"/>
    <property type="molecule type" value="Genomic_DNA"/>
</dbReference>
<dbReference type="Gene3D" id="1.10.260.40">
    <property type="entry name" value="lambda repressor-like DNA-binding domains"/>
    <property type="match status" value="1"/>
</dbReference>
<protein>
    <submittedName>
        <fullName evidence="2">Helix-turn-helix domain-containing protein</fullName>
    </submittedName>
</protein>
<sequence length="403" mass="43410">MVDTFGQVLRSIREAAGLSLSALATRTRYHKSEIGHVETGRRQASPDFAAACDRELGTSPLLSVLLELGDGQGDNVKRRAMLASIGAAATMGGLGLTVLADLVRDGLLDTADGSEDWNATIEAYNRRFVTEPSAEFGRSLLSQLMIARHQIADRGKTPERLRAVAELGQLYGLWLGNQGDVSAARNWYRTAAHLADRSEHIPTRVYVRGRALSRGIYEGYTVQETINGVDETLSLSTVPTLGALEAYSALVHVHALTENLTDGRRAVAGMRRVADGLSDSEMSKVAGPVQRTASFNSYLECRIGSMKEADRAFAEAEPVLRPVPVWLADARIYYGRAMVTHGDTAGGVAFALDAIKRLRHDVRVVGVGVSDLLSAVPAGHRSDELDELRTFAAAGSGPWENLA</sequence>
<name>A0ABS1YG91_9ACTN</name>
<dbReference type="InterPro" id="IPR001387">
    <property type="entry name" value="Cro/C1-type_HTH"/>
</dbReference>
<evidence type="ECO:0000313" key="3">
    <source>
        <dbReference type="Proteomes" id="UP000622245"/>
    </source>
</evidence>
<proteinExistence type="predicted"/>
<dbReference type="InterPro" id="IPR010982">
    <property type="entry name" value="Lambda_DNA-bd_dom_sf"/>
</dbReference>
<feature type="domain" description="HTH cro/C1-type" evidence="1">
    <location>
        <begin position="9"/>
        <end position="63"/>
    </location>
</feature>
<evidence type="ECO:0000259" key="1">
    <source>
        <dbReference type="PROSITE" id="PS50943"/>
    </source>
</evidence>
<organism evidence="2 3">
    <name type="scientific">Micromonospora tarensis</name>
    <dbReference type="NCBI Taxonomy" id="2806100"/>
    <lineage>
        <taxon>Bacteria</taxon>
        <taxon>Bacillati</taxon>
        <taxon>Actinomycetota</taxon>
        <taxon>Actinomycetes</taxon>
        <taxon>Micromonosporales</taxon>
        <taxon>Micromonosporaceae</taxon>
        <taxon>Micromonospora</taxon>
    </lineage>
</organism>